<feature type="compositionally biased region" description="Basic and acidic residues" evidence="1">
    <location>
        <begin position="25"/>
        <end position="35"/>
    </location>
</feature>
<feature type="transmembrane region" description="Helical" evidence="2">
    <location>
        <begin position="182"/>
        <end position="201"/>
    </location>
</feature>
<dbReference type="EMBL" id="JBHTAR010000011">
    <property type="protein sequence ID" value="MFC7201059.1"/>
    <property type="molecule type" value="Genomic_DNA"/>
</dbReference>
<organism evidence="3 4">
    <name type="scientific">Halospeciosus flavus</name>
    <dbReference type="NCBI Taxonomy" id="3032283"/>
    <lineage>
        <taxon>Archaea</taxon>
        <taxon>Methanobacteriati</taxon>
        <taxon>Methanobacteriota</taxon>
        <taxon>Stenosarchaea group</taxon>
        <taxon>Halobacteria</taxon>
        <taxon>Halobacteriales</taxon>
        <taxon>Halobacteriaceae</taxon>
        <taxon>Halospeciosus</taxon>
    </lineage>
</organism>
<dbReference type="RefSeq" id="WP_279527818.1">
    <property type="nucleotide sequence ID" value="NZ_CP122312.1"/>
</dbReference>
<evidence type="ECO:0000313" key="3">
    <source>
        <dbReference type="EMBL" id="MFC7201059.1"/>
    </source>
</evidence>
<keyword evidence="2" id="KW-0812">Transmembrane</keyword>
<name>A0ABD5Z7E6_9EURY</name>
<dbReference type="Proteomes" id="UP001596447">
    <property type="component" value="Unassembled WGS sequence"/>
</dbReference>
<dbReference type="AlphaFoldDB" id="A0ABD5Z7E6"/>
<evidence type="ECO:0000256" key="2">
    <source>
        <dbReference type="SAM" id="Phobius"/>
    </source>
</evidence>
<accession>A0ABD5Z7E6</accession>
<keyword evidence="4" id="KW-1185">Reference proteome</keyword>
<keyword evidence="2" id="KW-1133">Transmembrane helix</keyword>
<evidence type="ECO:0000313" key="4">
    <source>
        <dbReference type="Proteomes" id="UP001596447"/>
    </source>
</evidence>
<gene>
    <name evidence="3" type="ORF">ACFQJ9_16875</name>
</gene>
<keyword evidence="2" id="KW-0472">Membrane</keyword>
<evidence type="ECO:0000256" key="1">
    <source>
        <dbReference type="SAM" id="MobiDB-lite"/>
    </source>
</evidence>
<reference evidence="3 4" key="1">
    <citation type="journal article" date="2019" name="Int. J. Syst. Evol. Microbiol.">
        <title>The Global Catalogue of Microorganisms (GCM) 10K type strain sequencing project: providing services to taxonomists for standard genome sequencing and annotation.</title>
        <authorList>
            <consortium name="The Broad Institute Genomics Platform"/>
            <consortium name="The Broad Institute Genome Sequencing Center for Infectious Disease"/>
            <person name="Wu L."/>
            <person name="Ma J."/>
        </authorList>
    </citation>
    <scope>NUCLEOTIDE SEQUENCE [LARGE SCALE GENOMIC DNA]</scope>
    <source>
        <strain evidence="3 4">XZGYJ-43</strain>
    </source>
</reference>
<feature type="transmembrane region" description="Helical" evidence="2">
    <location>
        <begin position="83"/>
        <end position="103"/>
    </location>
</feature>
<feature type="compositionally biased region" description="Acidic residues" evidence="1">
    <location>
        <begin position="1"/>
        <end position="11"/>
    </location>
</feature>
<feature type="transmembrane region" description="Helical" evidence="2">
    <location>
        <begin position="153"/>
        <end position="176"/>
    </location>
</feature>
<sequence length="250" mass="26943">MSDNGGTDESDGPATDDGASLEALRNARSEARETLSEQSQMFRRTDKKAIRLLKFNATLLVVLATLLPAVANANLGVTVLFSGYLAVGFVCLLASAAMAGVAYTTTAQYSGIGPTDLSKTVIENYHSKRFEKRLVSGYAKWIRGNRRTNTRKAPLITATLLLMLGAMGGFLLAFFATFNGSVPRFLLAAVVVVLVGATYFSRLHEQIARWRRAAKKAGQVDDGDFDAVDVVDPFHGEQLSTGREEGTGNE</sequence>
<proteinExistence type="predicted"/>
<feature type="transmembrane region" description="Helical" evidence="2">
    <location>
        <begin position="52"/>
        <end position="71"/>
    </location>
</feature>
<protein>
    <submittedName>
        <fullName evidence="3">Uncharacterized protein</fullName>
    </submittedName>
</protein>
<comment type="caution">
    <text evidence="3">The sequence shown here is derived from an EMBL/GenBank/DDBJ whole genome shotgun (WGS) entry which is preliminary data.</text>
</comment>
<feature type="region of interest" description="Disordered" evidence="1">
    <location>
        <begin position="1"/>
        <end position="40"/>
    </location>
</feature>